<feature type="transmembrane region" description="Helical" evidence="5">
    <location>
        <begin position="247"/>
        <end position="268"/>
    </location>
</feature>
<dbReference type="GO" id="GO:0016874">
    <property type="term" value="F:ligase activity"/>
    <property type="evidence" value="ECO:0007669"/>
    <property type="project" value="UniProtKB-KW"/>
</dbReference>
<feature type="transmembrane region" description="Helical" evidence="5">
    <location>
        <begin position="7"/>
        <end position="29"/>
    </location>
</feature>
<comment type="subcellular location">
    <subcellularLocation>
        <location evidence="1">Membrane</location>
        <topology evidence="1">Multi-pass membrane protein</topology>
    </subcellularLocation>
</comment>
<evidence type="ECO:0000313" key="8">
    <source>
        <dbReference type="Proteomes" id="UP000320176"/>
    </source>
</evidence>
<comment type="caution">
    <text evidence="7">The sequence shown here is derived from an EMBL/GenBank/DDBJ whole genome shotgun (WGS) entry which is preliminary data.</text>
</comment>
<organism evidence="7 8">
    <name type="scientific">Stieleria varia</name>
    <dbReference type="NCBI Taxonomy" id="2528005"/>
    <lineage>
        <taxon>Bacteria</taxon>
        <taxon>Pseudomonadati</taxon>
        <taxon>Planctomycetota</taxon>
        <taxon>Planctomycetia</taxon>
        <taxon>Pirellulales</taxon>
        <taxon>Pirellulaceae</taxon>
        <taxon>Stieleria</taxon>
    </lineage>
</organism>
<feature type="domain" description="O-antigen ligase-related" evidence="6">
    <location>
        <begin position="260"/>
        <end position="406"/>
    </location>
</feature>
<evidence type="ECO:0000313" key="7">
    <source>
        <dbReference type="EMBL" id="TWT98639.1"/>
    </source>
</evidence>
<proteinExistence type="predicted"/>
<keyword evidence="8" id="KW-1185">Reference proteome</keyword>
<dbReference type="SUPFAM" id="SSF48452">
    <property type="entry name" value="TPR-like"/>
    <property type="match status" value="1"/>
</dbReference>
<feature type="transmembrane region" description="Helical" evidence="5">
    <location>
        <begin position="297"/>
        <end position="317"/>
    </location>
</feature>
<dbReference type="PANTHER" id="PTHR37422">
    <property type="entry name" value="TEICHURONIC ACID BIOSYNTHESIS PROTEIN TUAE"/>
    <property type="match status" value="1"/>
</dbReference>
<dbReference type="RefSeq" id="WP_146522172.1">
    <property type="nucleotide sequence ID" value="NZ_CP151726.1"/>
</dbReference>
<dbReference type="EMBL" id="SJPN01000006">
    <property type="protein sequence ID" value="TWT98639.1"/>
    <property type="molecule type" value="Genomic_DNA"/>
</dbReference>
<dbReference type="OrthoDB" id="260459at2"/>
<feature type="transmembrane region" description="Helical" evidence="5">
    <location>
        <begin position="399"/>
        <end position="417"/>
    </location>
</feature>
<evidence type="ECO:0000256" key="1">
    <source>
        <dbReference type="ARBA" id="ARBA00004141"/>
    </source>
</evidence>
<dbReference type="GO" id="GO:0016020">
    <property type="term" value="C:membrane"/>
    <property type="evidence" value="ECO:0007669"/>
    <property type="project" value="UniProtKB-SubCell"/>
</dbReference>
<feature type="transmembrane region" description="Helical" evidence="5">
    <location>
        <begin position="500"/>
        <end position="522"/>
    </location>
</feature>
<keyword evidence="3 5" id="KW-1133">Transmembrane helix</keyword>
<evidence type="ECO:0000256" key="3">
    <source>
        <dbReference type="ARBA" id="ARBA00022989"/>
    </source>
</evidence>
<evidence type="ECO:0000259" key="6">
    <source>
        <dbReference type="Pfam" id="PF04932"/>
    </source>
</evidence>
<dbReference type="InterPro" id="IPR011990">
    <property type="entry name" value="TPR-like_helical_dom_sf"/>
</dbReference>
<feature type="transmembrane region" description="Helical" evidence="5">
    <location>
        <begin position="35"/>
        <end position="58"/>
    </location>
</feature>
<feature type="transmembrane region" description="Helical" evidence="5">
    <location>
        <begin position="129"/>
        <end position="146"/>
    </location>
</feature>
<feature type="transmembrane region" description="Helical" evidence="5">
    <location>
        <begin position="207"/>
        <end position="227"/>
    </location>
</feature>
<dbReference type="AlphaFoldDB" id="A0A5C6AGA9"/>
<evidence type="ECO:0000256" key="2">
    <source>
        <dbReference type="ARBA" id="ARBA00022692"/>
    </source>
</evidence>
<keyword evidence="2 5" id="KW-0812">Transmembrane</keyword>
<dbReference type="PANTHER" id="PTHR37422:SF23">
    <property type="entry name" value="TEICHURONIC ACID BIOSYNTHESIS PROTEIN TUAE"/>
    <property type="match status" value="1"/>
</dbReference>
<accession>A0A5C6AGA9</accession>
<dbReference type="Pfam" id="PF04932">
    <property type="entry name" value="Wzy_C"/>
    <property type="match status" value="1"/>
</dbReference>
<reference evidence="7 8" key="1">
    <citation type="submission" date="2019-02" db="EMBL/GenBank/DDBJ databases">
        <title>Deep-cultivation of Planctomycetes and their phenomic and genomic characterization uncovers novel biology.</title>
        <authorList>
            <person name="Wiegand S."/>
            <person name="Jogler M."/>
            <person name="Boedeker C."/>
            <person name="Pinto D."/>
            <person name="Vollmers J."/>
            <person name="Rivas-Marin E."/>
            <person name="Kohn T."/>
            <person name="Peeters S.H."/>
            <person name="Heuer A."/>
            <person name="Rast P."/>
            <person name="Oberbeckmann S."/>
            <person name="Bunk B."/>
            <person name="Jeske O."/>
            <person name="Meyerdierks A."/>
            <person name="Storesund J.E."/>
            <person name="Kallscheuer N."/>
            <person name="Luecker S."/>
            <person name="Lage O.M."/>
            <person name="Pohl T."/>
            <person name="Merkel B.J."/>
            <person name="Hornburger P."/>
            <person name="Mueller R.-W."/>
            <person name="Bruemmer F."/>
            <person name="Labrenz M."/>
            <person name="Spormann A.M."/>
            <person name="Op Den Camp H."/>
            <person name="Overmann J."/>
            <person name="Amann R."/>
            <person name="Jetten M.S.M."/>
            <person name="Mascher T."/>
            <person name="Medema M.H."/>
            <person name="Devos D.P."/>
            <person name="Kaster A.-K."/>
            <person name="Ovreas L."/>
            <person name="Rohde M."/>
            <person name="Galperin M.Y."/>
            <person name="Jogler C."/>
        </authorList>
    </citation>
    <scope>NUCLEOTIDE SEQUENCE [LARGE SCALE GENOMIC DNA]</scope>
    <source>
        <strain evidence="7 8">Pla52n</strain>
    </source>
</reference>
<dbReference type="InterPro" id="IPR051533">
    <property type="entry name" value="WaaL-like"/>
</dbReference>
<dbReference type="InterPro" id="IPR007016">
    <property type="entry name" value="O-antigen_ligase-rel_domated"/>
</dbReference>
<protein>
    <submittedName>
        <fullName evidence="7">O-Antigen ligase</fullName>
    </submittedName>
</protein>
<dbReference type="Proteomes" id="UP000320176">
    <property type="component" value="Unassembled WGS sequence"/>
</dbReference>
<gene>
    <name evidence="7" type="ORF">Pla52n_51560</name>
</gene>
<feature type="transmembrane region" description="Helical" evidence="5">
    <location>
        <begin position="158"/>
        <end position="182"/>
    </location>
</feature>
<sequence length="879" mass="97384">METLLRLSITVAAWVAVVMVALLPIGLGFDFGGVLWWSHHALALVVIASACLTLGTLWSHPKLTLRHQLVMVPLGLWIAYSWLHRCSFDASFVGWLSQGTAAAYQDWMQPLLGAGSDLSRLPMSIAPDYTRHATCVFVLLLPLAWLSGRLFSTSSRIVFVLHAISIGVSLHVLYGITCLIHPEWSIRPANEMGIETGFGAFVNRNNAALYFNLAIACSLGVIGWRLATVIGQQVDEDDFEIADLLVLFNDFQSLVAVGSLLVCCLGILTCGSRAGIVSAFAGLLIVFGIMRGRKGIFRWVAIFLATFLLGAILFLPVGGRGSTTLDRLRDIDLNSGEGVIDDSRWSHWGDSIDTGLAHLPAGAGLSTYAWAYLPYQNTGSRAWFHHAENIWLELFVEQGIPGVLLVVVIIGMIIHSLRKLNENVDPVDQGIRTAGWFAVGVIGISQIADFGLIIPANFTIVVVLFGIVCTRAAFGTTQSEPEVDETILFRSDRKTSIGRTAWSSMIVGVLAILSAALCVPTLRDDATDQALVRSAALTLQSSYYDSGRVRRGYAAVEERLAQRETYELLIASADLSRQSARLNEVFEREPEGSSEITSAYENTRTSKYRRAWRHPDESEHAVSDAEIERYRPALERVERALQRLPLGVEPRAKLVYLDFVHQDVRLTRAALQQLGEFQHHSPEQLIQIAEWAAGGDDYDLAAQLWKRATLLQPRRARFAVEFVRRYPKLSLLECIDDNSVAQQVAVKLLLATAADDEVLRQKATEFLQQADGKLHCNQCETISEGASCYELAADLQSYLGNGESALEHLESAVKRDPSNSLLKSKWIARLREMGYHRQALQEARRSRTQMTDTATFDKMIKEMAEEDLKEVESSKKAER</sequence>
<keyword evidence="7" id="KW-0436">Ligase</keyword>
<feature type="transmembrane region" description="Helical" evidence="5">
    <location>
        <begin position="454"/>
        <end position="474"/>
    </location>
</feature>
<evidence type="ECO:0000256" key="4">
    <source>
        <dbReference type="ARBA" id="ARBA00023136"/>
    </source>
</evidence>
<name>A0A5C6AGA9_9BACT</name>
<keyword evidence="4 5" id="KW-0472">Membrane</keyword>
<evidence type="ECO:0000256" key="5">
    <source>
        <dbReference type="SAM" id="Phobius"/>
    </source>
</evidence>